<name>A0AAV2HMG8_LYMST</name>
<protein>
    <submittedName>
        <fullName evidence="4">Uncharacterized protein</fullName>
    </submittedName>
</protein>
<gene>
    <name evidence="4" type="ORF">GSLYS_00009193001</name>
</gene>
<dbReference type="PROSITE" id="PS50088">
    <property type="entry name" value="ANK_REPEAT"/>
    <property type="match status" value="5"/>
</dbReference>
<feature type="repeat" description="ANK" evidence="3">
    <location>
        <begin position="493"/>
        <end position="525"/>
    </location>
</feature>
<evidence type="ECO:0000313" key="4">
    <source>
        <dbReference type="EMBL" id="CAL1535233.1"/>
    </source>
</evidence>
<evidence type="ECO:0000256" key="1">
    <source>
        <dbReference type="ARBA" id="ARBA00022737"/>
    </source>
</evidence>
<dbReference type="SMART" id="SM00248">
    <property type="entry name" value="ANK"/>
    <property type="match status" value="12"/>
</dbReference>
<keyword evidence="5" id="KW-1185">Reference proteome</keyword>
<dbReference type="PROSITE" id="PS50297">
    <property type="entry name" value="ANK_REP_REGION"/>
    <property type="match status" value="4"/>
</dbReference>
<dbReference type="PRINTS" id="PR01415">
    <property type="entry name" value="ANKYRIN"/>
</dbReference>
<dbReference type="InterPro" id="IPR036770">
    <property type="entry name" value="Ankyrin_rpt-contain_sf"/>
</dbReference>
<dbReference type="EMBL" id="CAXITT010000195">
    <property type="protein sequence ID" value="CAL1535233.1"/>
    <property type="molecule type" value="Genomic_DNA"/>
</dbReference>
<sequence length="680" mass="76580">MSRFTKDEHVSENDLLTKNSDQRLLQWLGSGTAENTLKIATILNEKREQFSQQARDQALMLACKSGRKFRVQVLLGGDANFNATDEDGNTPLLLCAERGHVDIAEILITRGADMNVANLKGETALMLSILPARSRAMVNLLVSHLTIKIDMKDNEGTTALLRAIHARDLDTAAMFYTLHMDADAQINFAHYNWNIKKLRKMFTLELFAGFKKYPLVEAANLGVYEVVELMCLSGADVNLPKHGKTALVVSIENRRLDLVELLIKYKADINKVSKKNTLKYTGSALDFALFEEEIECAKLLLSKGAFLDLRKATFTAVTYHNIESLSFLMETYFEQINSILTSKKIKKLLKHWIESNKYKHDHRSLVFEALLKAKNLLELIIRFGGDVNKCNENGETPLYVAAKIGSIDVIRVLVQSGADVNFQHSDGTTPLMEATARRTDDTDEIVQFLIDAKSNLELTDHQGNTALMLAVTRFKNIELFLNAGANVNQQNKQGRSALMLAIHFNREEAFDLLCQQGADVNLSTGGSNNALSSLLSDVFRITEKWPIILLDHGADTSNLPRTIIHTLIFTGQCNIVTKLVCSGLAPVDVTCNELTRFLKSHWPRLETYSPFSSALINNQKRLAGFFARNLFLTHHDVFTLRNDHVLQKYLYDMNYAECLRLLDEVTHRDFSLTELSFKNN</sequence>
<dbReference type="Pfam" id="PF12796">
    <property type="entry name" value="Ank_2"/>
    <property type="match status" value="4"/>
</dbReference>
<keyword evidence="1" id="KW-0677">Repeat</keyword>
<dbReference type="SUPFAM" id="SSF48403">
    <property type="entry name" value="Ankyrin repeat"/>
    <property type="match status" value="2"/>
</dbReference>
<evidence type="ECO:0000256" key="3">
    <source>
        <dbReference type="PROSITE-ProRule" id="PRU00023"/>
    </source>
</evidence>
<dbReference type="AlphaFoldDB" id="A0AAV2HMG8"/>
<feature type="repeat" description="ANK" evidence="3">
    <location>
        <begin position="242"/>
        <end position="274"/>
    </location>
</feature>
<feature type="repeat" description="ANK" evidence="3">
    <location>
        <begin position="393"/>
        <end position="425"/>
    </location>
</feature>
<dbReference type="InterPro" id="IPR002110">
    <property type="entry name" value="Ankyrin_rpt"/>
</dbReference>
<dbReference type="Gene3D" id="1.25.40.20">
    <property type="entry name" value="Ankyrin repeat-containing domain"/>
    <property type="match status" value="4"/>
</dbReference>
<keyword evidence="2 3" id="KW-0040">ANK repeat</keyword>
<comment type="caution">
    <text evidence="4">The sequence shown here is derived from an EMBL/GenBank/DDBJ whole genome shotgun (WGS) entry which is preliminary data.</text>
</comment>
<reference evidence="4 5" key="1">
    <citation type="submission" date="2024-04" db="EMBL/GenBank/DDBJ databases">
        <authorList>
            <consortium name="Genoscope - CEA"/>
            <person name="William W."/>
        </authorList>
    </citation>
    <scope>NUCLEOTIDE SEQUENCE [LARGE SCALE GENOMIC DNA]</scope>
</reference>
<evidence type="ECO:0000313" key="5">
    <source>
        <dbReference type="Proteomes" id="UP001497497"/>
    </source>
</evidence>
<feature type="repeat" description="ANK" evidence="3">
    <location>
        <begin position="426"/>
        <end position="461"/>
    </location>
</feature>
<organism evidence="4 5">
    <name type="scientific">Lymnaea stagnalis</name>
    <name type="common">Great pond snail</name>
    <name type="synonym">Helix stagnalis</name>
    <dbReference type="NCBI Taxonomy" id="6523"/>
    <lineage>
        <taxon>Eukaryota</taxon>
        <taxon>Metazoa</taxon>
        <taxon>Spiralia</taxon>
        <taxon>Lophotrochozoa</taxon>
        <taxon>Mollusca</taxon>
        <taxon>Gastropoda</taxon>
        <taxon>Heterobranchia</taxon>
        <taxon>Euthyneura</taxon>
        <taxon>Panpulmonata</taxon>
        <taxon>Hygrophila</taxon>
        <taxon>Lymnaeoidea</taxon>
        <taxon>Lymnaeidae</taxon>
        <taxon>Lymnaea</taxon>
    </lineage>
</organism>
<dbReference type="Proteomes" id="UP001497497">
    <property type="component" value="Unassembled WGS sequence"/>
</dbReference>
<dbReference type="PANTHER" id="PTHR24198">
    <property type="entry name" value="ANKYRIN REPEAT AND PROTEIN KINASE DOMAIN-CONTAINING PROTEIN"/>
    <property type="match status" value="1"/>
</dbReference>
<proteinExistence type="predicted"/>
<accession>A0AAV2HMG8</accession>
<dbReference type="PANTHER" id="PTHR24198:SF165">
    <property type="entry name" value="ANKYRIN REPEAT-CONTAINING PROTEIN-RELATED"/>
    <property type="match status" value="1"/>
</dbReference>
<evidence type="ECO:0000256" key="2">
    <source>
        <dbReference type="ARBA" id="ARBA00023043"/>
    </source>
</evidence>
<feature type="repeat" description="ANK" evidence="3">
    <location>
        <begin position="87"/>
        <end position="119"/>
    </location>
</feature>